<dbReference type="RefSeq" id="WP_200309665.1">
    <property type="nucleotide sequence ID" value="NZ_JAENIM010000008.1"/>
</dbReference>
<keyword evidence="13" id="KW-1185">Reference proteome</keyword>
<dbReference type="InterPro" id="IPR004559">
    <property type="entry name" value="HemW-like"/>
</dbReference>
<protein>
    <recommendedName>
        <fullName evidence="3 10">Heme chaperone HemW</fullName>
    </recommendedName>
</protein>
<gene>
    <name evidence="12" type="primary">hemW</name>
    <name evidence="12" type="ORF">JIN82_00585</name>
</gene>
<reference evidence="12" key="1">
    <citation type="submission" date="2021-01" db="EMBL/GenBank/DDBJ databases">
        <title>Modified the classification status of verrucomicrobia.</title>
        <authorList>
            <person name="Feng X."/>
        </authorList>
    </citation>
    <scope>NUCLEOTIDE SEQUENCE</scope>
    <source>
        <strain evidence="12">_KCTC 22039</strain>
    </source>
</reference>
<dbReference type="InterPro" id="IPR013785">
    <property type="entry name" value="Aldolase_TIM"/>
</dbReference>
<comment type="subcellular location">
    <subcellularLocation>
        <location evidence="10">Cytoplasm</location>
    </subcellularLocation>
</comment>
<proteinExistence type="inferred from homology"/>
<keyword evidence="8 10" id="KW-0411">Iron-sulfur</keyword>
<keyword evidence="10" id="KW-0004">4Fe-4S</keyword>
<comment type="function">
    <text evidence="10">Probably acts as a heme chaperone, transferring heme to an unknown acceptor. Binds one molecule of heme per monomer, possibly covalently. Binds 1 [4Fe-4S] cluster. The cluster is coordinated with 3 cysteines and an exchangeable S-adenosyl-L-methionine.</text>
</comment>
<dbReference type="SMART" id="SM00729">
    <property type="entry name" value="Elp3"/>
    <property type="match status" value="1"/>
</dbReference>
<dbReference type="SUPFAM" id="SSF102114">
    <property type="entry name" value="Radical SAM enzymes"/>
    <property type="match status" value="1"/>
</dbReference>
<keyword evidence="9 10" id="KW-0143">Chaperone</keyword>
<dbReference type="PANTHER" id="PTHR13932:SF5">
    <property type="entry name" value="RADICAL S-ADENOSYL METHIONINE DOMAIN-CONTAINING PROTEIN 1, MITOCHONDRIAL"/>
    <property type="match status" value="1"/>
</dbReference>
<dbReference type="SFLD" id="SFLDF00288">
    <property type="entry name" value="HemN-like__clustered_with_nucl"/>
    <property type="match status" value="1"/>
</dbReference>
<comment type="cofactor">
    <cofactor evidence="1">
        <name>[4Fe-4S] cluster</name>
        <dbReference type="ChEBI" id="CHEBI:49883"/>
    </cofactor>
</comment>
<dbReference type="GO" id="GO:0006779">
    <property type="term" value="P:porphyrin-containing compound biosynthetic process"/>
    <property type="evidence" value="ECO:0007669"/>
    <property type="project" value="InterPro"/>
</dbReference>
<dbReference type="PROSITE" id="PS51918">
    <property type="entry name" value="RADICAL_SAM"/>
    <property type="match status" value="1"/>
</dbReference>
<dbReference type="InterPro" id="IPR034505">
    <property type="entry name" value="Coproporphyrinogen-III_oxidase"/>
</dbReference>
<keyword evidence="7 10" id="KW-0408">Iron</keyword>
<evidence type="ECO:0000256" key="5">
    <source>
        <dbReference type="ARBA" id="ARBA00022691"/>
    </source>
</evidence>
<dbReference type="Pfam" id="PF04055">
    <property type="entry name" value="Radical_SAM"/>
    <property type="match status" value="1"/>
</dbReference>
<dbReference type="PANTHER" id="PTHR13932">
    <property type="entry name" value="COPROPORPHYRINIGEN III OXIDASE"/>
    <property type="match status" value="1"/>
</dbReference>
<dbReference type="GO" id="GO:0005737">
    <property type="term" value="C:cytoplasm"/>
    <property type="evidence" value="ECO:0007669"/>
    <property type="project" value="UniProtKB-SubCell"/>
</dbReference>
<keyword evidence="5 10" id="KW-0949">S-adenosyl-L-methionine</keyword>
<dbReference type="GO" id="GO:0004109">
    <property type="term" value="F:coproporphyrinogen oxidase activity"/>
    <property type="evidence" value="ECO:0007669"/>
    <property type="project" value="InterPro"/>
</dbReference>
<dbReference type="CDD" id="cd01335">
    <property type="entry name" value="Radical_SAM"/>
    <property type="match status" value="1"/>
</dbReference>
<dbReference type="InterPro" id="IPR006638">
    <property type="entry name" value="Elp3/MiaA/NifB-like_rSAM"/>
</dbReference>
<comment type="caution">
    <text evidence="12">The sequence shown here is derived from an EMBL/GenBank/DDBJ whole genome shotgun (WGS) entry which is preliminary data.</text>
</comment>
<dbReference type="SFLD" id="SFLDF00562">
    <property type="entry name" value="HemN-like__clustered_with_heat"/>
    <property type="match status" value="1"/>
</dbReference>
<evidence type="ECO:0000256" key="9">
    <source>
        <dbReference type="ARBA" id="ARBA00023186"/>
    </source>
</evidence>
<keyword evidence="10" id="KW-0963">Cytoplasm</keyword>
<evidence type="ECO:0000256" key="2">
    <source>
        <dbReference type="ARBA" id="ARBA00006100"/>
    </source>
</evidence>
<evidence type="ECO:0000313" key="13">
    <source>
        <dbReference type="Proteomes" id="UP000624703"/>
    </source>
</evidence>
<keyword evidence="4 10" id="KW-0349">Heme</keyword>
<dbReference type="SFLD" id="SFLDS00029">
    <property type="entry name" value="Radical_SAM"/>
    <property type="match status" value="1"/>
</dbReference>
<evidence type="ECO:0000256" key="6">
    <source>
        <dbReference type="ARBA" id="ARBA00022723"/>
    </source>
</evidence>
<sequence>MHAYIHIPFCHRICPYCSFYKHTPGGTDMKAFIQAILLEAERRASELPSRQLKTLYLGGGTPSMLSRTHLETLFTGLRSHFDLSQLEELTFEANPATFDEKKARFFVDQGVTRISLGIQSFDDEILQTLGREHSRAEAIESVKILHAIGMPEINIDLMFSIPKQSLASWRDTLETAISLKPHHISAYNLTYEEDTDFFEKFQLGSYQQTDDDNAEMYMLADELLGKAKFQHYETSNYAQSGFQSRHNQSYWAGADYIGLGPSAVSTINGTRWKNLADTAGYIKAIQLNRHAMTEIEELSDDDQRIERIALLLRTTEGLPVNYIHDSSSPFIEELLERNYAELNEHRLVLKNEGRMLVDPIAEKLI</sequence>
<dbReference type="GO" id="GO:0046872">
    <property type="term" value="F:metal ion binding"/>
    <property type="evidence" value="ECO:0007669"/>
    <property type="project" value="UniProtKB-UniRule"/>
</dbReference>
<name>A0A8J7SH54_9BACT</name>
<evidence type="ECO:0000259" key="11">
    <source>
        <dbReference type="PROSITE" id="PS51918"/>
    </source>
</evidence>
<evidence type="ECO:0000256" key="4">
    <source>
        <dbReference type="ARBA" id="ARBA00022617"/>
    </source>
</evidence>
<evidence type="ECO:0000256" key="10">
    <source>
        <dbReference type="RuleBase" id="RU364116"/>
    </source>
</evidence>
<dbReference type="Proteomes" id="UP000624703">
    <property type="component" value="Unassembled WGS sequence"/>
</dbReference>
<dbReference type="GO" id="GO:0051539">
    <property type="term" value="F:4 iron, 4 sulfur cluster binding"/>
    <property type="evidence" value="ECO:0007669"/>
    <property type="project" value="UniProtKB-UniRule"/>
</dbReference>
<dbReference type="NCBIfam" id="TIGR00539">
    <property type="entry name" value="hemN_rel"/>
    <property type="match status" value="1"/>
</dbReference>
<dbReference type="SFLD" id="SFLDG01065">
    <property type="entry name" value="anaerobic_coproporphyrinogen-I"/>
    <property type="match status" value="1"/>
</dbReference>
<evidence type="ECO:0000256" key="1">
    <source>
        <dbReference type="ARBA" id="ARBA00001966"/>
    </source>
</evidence>
<accession>A0A8J7SH54</accession>
<dbReference type="InterPro" id="IPR058240">
    <property type="entry name" value="rSAM_sf"/>
</dbReference>
<feature type="domain" description="Radical SAM core" evidence="11">
    <location>
        <begin position="1"/>
        <end position="227"/>
    </location>
</feature>
<dbReference type="Gene3D" id="3.20.20.70">
    <property type="entry name" value="Aldolase class I"/>
    <property type="match status" value="1"/>
</dbReference>
<dbReference type="AlphaFoldDB" id="A0A8J7SH54"/>
<evidence type="ECO:0000256" key="8">
    <source>
        <dbReference type="ARBA" id="ARBA00023014"/>
    </source>
</evidence>
<dbReference type="EMBL" id="JAENIM010000008">
    <property type="protein sequence ID" value="MBK1789641.1"/>
    <property type="molecule type" value="Genomic_DNA"/>
</dbReference>
<evidence type="ECO:0000313" key="12">
    <source>
        <dbReference type="EMBL" id="MBK1789641.1"/>
    </source>
</evidence>
<evidence type="ECO:0000256" key="3">
    <source>
        <dbReference type="ARBA" id="ARBA00017228"/>
    </source>
</evidence>
<comment type="similarity">
    <text evidence="2">Belongs to the anaerobic coproporphyrinogen-III oxidase family. HemW subfamily.</text>
</comment>
<organism evidence="12 13">
    <name type="scientific">Persicirhabdus sediminis</name>
    <dbReference type="NCBI Taxonomy" id="454144"/>
    <lineage>
        <taxon>Bacteria</taxon>
        <taxon>Pseudomonadati</taxon>
        <taxon>Verrucomicrobiota</taxon>
        <taxon>Verrucomicrobiia</taxon>
        <taxon>Verrucomicrobiales</taxon>
        <taxon>Verrucomicrobiaceae</taxon>
        <taxon>Persicirhabdus</taxon>
    </lineage>
</organism>
<dbReference type="InterPro" id="IPR007197">
    <property type="entry name" value="rSAM"/>
</dbReference>
<keyword evidence="6 10" id="KW-0479">Metal-binding</keyword>
<evidence type="ECO:0000256" key="7">
    <source>
        <dbReference type="ARBA" id="ARBA00023004"/>
    </source>
</evidence>